<dbReference type="SUPFAM" id="SSF50156">
    <property type="entry name" value="PDZ domain-like"/>
    <property type="match status" value="1"/>
</dbReference>
<reference evidence="2" key="1">
    <citation type="journal article" date="2014" name="Front. Microbiol.">
        <title>High frequency of phylogenetically diverse reductive dehalogenase-homologous genes in deep subseafloor sedimentary metagenomes.</title>
        <authorList>
            <person name="Kawai M."/>
            <person name="Futagami T."/>
            <person name="Toyoda A."/>
            <person name="Takaki Y."/>
            <person name="Nishi S."/>
            <person name="Hori S."/>
            <person name="Arai W."/>
            <person name="Tsubouchi T."/>
            <person name="Morono Y."/>
            <person name="Uchiyama I."/>
            <person name="Ito T."/>
            <person name="Fujiyama A."/>
            <person name="Inagaki F."/>
            <person name="Takami H."/>
        </authorList>
    </citation>
    <scope>NUCLEOTIDE SEQUENCE</scope>
    <source>
        <strain evidence="2">Expedition CK06-06</strain>
    </source>
</reference>
<dbReference type="EMBL" id="BARV01013449">
    <property type="protein sequence ID" value="GAI22703.1"/>
    <property type="molecule type" value="Genomic_DNA"/>
</dbReference>
<gene>
    <name evidence="2" type="ORF">S06H3_24275</name>
</gene>
<protein>
    <recommendedName>
        <fullName evidence="1">PDZ domain-containing protein</fullName>
    </recommendedName>
</protein>
<proteinExistence type="predicted"/>
<accession>X1LUB9</accession>
<evidence type="ECO:0000313" key="2">
    <source>
        <dbReference type="EMBL" id="GAI22703.1"/>
    </source>
</evidence>
<dbReference type="InterPro" id="IPR001478">
    <property type="entry name" value="PDZ"/>
</dbReference>
<dbReference type="InterPro" id="IPR036034">
    <property type="entry name" value="PDZ_sf"/>
</dbReference>
<dbReference type="Pfam" id="PF13180">
    <property type="entry name" value="PDZ_2"/>
    <property type="match status" value="1"/>
</dbReference>
<evidence type="ECO:0000259" key="1">
    <source>
        <dbReference type="Pfam" id="PF13180"/>
    </source>
</evidence>
<feature type="non-terminal residue" evidence="2">
    <location>
        <position position="1"/>
    </location>
</feature>
<dbReference type="AlphaFoldDB" id="X1LUB9"/>
<dbReference type="Gene3D" id="2.30.42.10">
    <property type="match status" value="1"/>
</dbReference>
<sequence length="58" mass="6577">NSPFDVIISFEDKEITNIDDLIQAICASQIGQEVEITYWRDDTKRTTYATLTESPPPS</sequence>
<comment type="caution">
    <text evidence="2">The sequence shown here is derived from an EMBL/GenBank/DDBJ whole genome shotgun (WGS) entry which is preliminary data.</text>
</comment>
<feature type="domain" description="PDZ" evidence="1">
    <location>
        <begin position="5"/>
        <end position="47"/>
    </location>
</feature>
<name>X1LUB9_9ZZZZ</name>
<organism evidence="2">
    <name type="scientific">marine sediment metagenome</name>
    <dbReference type="NCBI Taxonomy" id="412755"/>
    <lineage>
        <taxon>unclassified sequences</taxon>
        <taxon>metagenomes</taxon>
        <taxon>ecological metagenomes</taxon>
    </lineage>
</organism>